<keyword evidence="2" id="KW-1185">Reference proteome</keyword>
<reference evidence="2" key="1">
    <citation type="journal article" date="2023" name="G3 (Bethesda)">
        <title>Genome assembly and association tests identify interacting loci associated with vigor, precocity, and sex in interspecific pistachio rootstocks.</title>
        <authorList>
            <person name="Palmer W."/>
            <person name="Jacygrad E."/>
            <person name="Sagayaradj S."/>
            <person name="Cavanaugh K."/>
            <person name="Han R."/>
            <person name="Bertier L."/>
            <person name="Beede B."/>
            <person name="Kafkas S."/>
            <person name="Golino D."/>
            <person name="Preece J."/>
            <person name="Michelmore R."/>
        </authorList>
    </citation>
    <scope>NUCLEOTIDE SEQUENCE [LARGE SCALE GENOMIC DNA]</scope>
</reference>
<gene>
    <name evidence="1" type="ORF">Pint_25694</name>
</gene>
<protein>
    <submittedName>
        <fullName evidence="1">Uncharacterized protein</fullName>
    </submittedName>
</protein>
<evidence type="ECO:0000313" key="2">
    <source>
        <dbReference type="Proteomes" id="UP001163603"/>
    </source>
</evidence>
<dbReference type="Proteomes" id="UP001163603">
    <property type="component" value="Chromosome 7"/>
</dbReference>
<dbReference type="EMBL" id="CM047742">
    <property type="protein sequence ID" value="KAJ0035653.1"/>
    <property type="molecule type" value="Genomic_DNA"/>
</dbReference>
<sequence length="139" mass="15638">MQAPSLYLPDDLVRDILLRLPVKSLLRFKCVSKSSLSLISNHKLAITHLNKTSKRSRRYGVIESKHSHRISVYSLDGSGSSGDLSSMIVEANGFSQAKILVRLDKDRSVMKNNRSGFVIWNPATRAQDDSTLEFLVLFF</sequence>
<organism evidence="1 2">
    <name type="scientific">Pistacia integerrima</name>
    <dbReference type="NCBI Taxonomy" id="434235"/>
    <lineage>
        <taxon>Eukaryota</taxon>
        <taxon>Viridiplantae</taxon>
        <taxon>Streptophyta</taxon>
        <taxon>Embryophyta</taxon>
        <taxon>Tracheophyta</taxon>
        <taxon>Spermatophyta</taxon>
        <taxon>Magnoliopsida</taxon>
        <taxon>eudicotyledons</taxon>
        <taxon>Gunneridae</taxon>
        <taxon>Pentapetalae</taxon>
        <taxon>rosids</taxon>
        <taxon>malvids</taxon>
        <taxon>Sapindales</taxon>
        <taxon>Anacardiaceae</taxon>
        <taxon>Pistacia</taxon>
    </lineage>
</organism>
<proteinExistence type="predicted"/>
<accession>A0ACC0YFG2</accession>
<comment type="caution">
    <text evidence="1">The sequence shown here is derived from an EMBL/GenBank/DDBJ whole genome shotgun (WGS) entry which is preliminary data.</text>
</comment>
<evidence type="ECO:0000313" key="1">
    <source>
        <dbReference type="EMBL" id="KAJ0035653.1"/>
    </source>
</evidence>
<name>A0ACC0YFG2_9ROSI</name>